<comment type="caution">
    <text evidence="2">The sequence shown here is derived from an EMBL/GenBank/DDBJ whole genome shotgun (WGS) entry which is preliminary data.</text>
</comment>
<gene>
    <name evidence="2" type="ORF">CMUS01_16824</name>
</gene>
<dbReference type="AlphaFoldDB" id="A0A8H6IJM1"/>
<feature type="region of interest" description="Disordered" evidence="1">
    <location>
        <begin position="77"/>
        <end position="107"/>
    </location>
</feature>
<reference evidence="2" key="1">
    <citation type="journal article" date="2020" name="Phytopathology">
        <title>Genome Sequence Resources of Colletotrichum truncatum, C. plurivorum, C. musicola, and C. sojae: Four Species Pathogenic to Soybean (Glycine max).</title>
        <authorList>
            <person name="Rogerio F."/>
            <person name="Boufleur T.R."/>
            <person name="Ciampi-Guillardi M."/>
            <person name="Sukno S.A."/>
            <person name="Thon M.R."/>
            <person name="Massola Junior N.S."/>
            <person name="Baroncelli R."/>
        </authorList>
    </citation>
    <scope>NUCLEOTIDE SEQUENCE</scope>
    <source>
        <strain evidence="2">LFN0074</strain>
    </source>
</reference>
<evidence type="ECO:0000313" key="2">
    <source>
        <dbReference type="EMBL" id="KAF6780583.1"/>
    </source>
</evidence>
<proteinExistence type="predicted"/>
<organism evidence="2 3">
    <name type="scientific">Colletotrichum musicola</name>
    <dbReference type="NCBI Taxonomy" id="2175873"/>
    <lineage>
        <taxon>Eukaryota</taxon>
        <taxon>Fungi</taxon>
        <taxon>Dikarya</taxon>
        <taxon>Ascomycota</taxon>
        <taxon>Pezizomycotina</taxon>
        <taxon>Sordariomycetes</taxon>
        <taxon>Hypocreomycetidae</taxon>
        <taxon>Glomerellales</taxon>
        <taxon>Glomerellaceae</taxon>
        <taxon>Colletotrichum</taxon>
        <taxon>Colletotrichum orchidearum species complex</taxon>
    </lineage>
</organism>
<evidence type="ECO:0000313" key="3">
    <source>
        <dbReference type="Proteomes" id="UP000639643"/>
    </source>
</evidence>
<accession>A0A8H6IJM1</accession>
<dbReference type="EMBL" id="WIGM01002450">
    <property type="protein sequence ID" value="KAF6780583.1"/>
    <property type="molecule type" value="Genomic_DNA"/>
</dbReference>
<dbReference type="Proteomes" id="UP000639643">
    <property type="component" value="Unassembled WGS sequence"/>
</dbReference>
<sequence>MQLRCVGEKVYEHLIDGRKIASLYVPSYDSDSDDDDLFADWGFEEGFDPLDYKMDYAYTYGYPYGCESEGEPSYGNQFGYAGYEEFDDEEVDRRRTKGPAIPPPSGR</sequence>
<protein>
    <submittedName>
        <fullName evidence="2">Mynd domain-containing protein</fullName>
    </submittedName>
</protein>
<evidence type="ECO:0000256" key="1">
    <source>
        <dbReference type="SAM" id="MobiDB-lite"/>
    </source>
</evidence>
<keyword evidence="3" id="KW-1185">Reference proteome</keyword>
<name>A0A8H6IJM1_9PEZI</name>